<dbReference type="EMBL" id="JANGCH010000008">
    <property type="protein sequence ID" value="MCQ5121931.1"/>
    <property type="molecule type" value="Genomic_DNA"/>
</dbReference>
<evidence type="ECO:0000256" key="1">
    <source>
        <dbReference type="SAM" id="Phobius"/>
    </source>
</evidence>
<keyword evidence="1" id="KW-1133">Transmembrane helix</keyword>
<evidence type="ECO:0000313" key="2">
    <source>
        <dbReference type="EMBL" id="MCQ5121931.1"/>
    </source>
</evidence>
<keyword evidence="3" id="KW-1185">Reference proteome</keyword>
<proteinExistence type="predicted"/>
<reference evidence="2 3" key="1">
    <citation type="submission" date="2022-06" db="EMBL/GenBank/DDBJ databases">
        <title>Isolation of gut microbiota from human fecal samples.</title>
        <authorList>
            <person name="Pamer E.G."/>
            <person name="Barat B."/>
            <person name="Waligurski E."/>
            <person name="Medina S."/>
            <person name="Paddock L."/>
            <person name="Mostad J."/>
        </authorList>
    </citation>
    <scope>NUCLEOTIDE SEQUENCE [LARGE SCALE GENOMIC DNA]</scope>
    <source>
        <strain evidence="2 3">DFI.6.1</strain>
    </source>
</reference>
<name>A0ABT1SL28_9FIRM</name>
<organism evidence="2 3">
    <name type="scientific">Massilicoli timonensis</name>
    <dbReference type="NCBI Taxonomy" id="2015901"/>
    <lineage>
        <taxon>Bacteria</taxon>
        <taxon>Bacillati</taxon>
        <taxon>Bacillota</taxon>
        <taxon>Erysipelotrichia</taxon>
        <taxon>Erysipelotrichales</taxon>
        <taxon>Erysipelotrichaceae</taxon>
        <taxon>Massilicoli</taxon>
    </lineage>
</organism>
<keyword evidence="1" id="KW-0472">Membrane</keyword>
<dbReference type="Proteomes" id="UP001524435">
    <property type="component" value="Unassembled WGS sequence"/>
</dbReference>
<evidence type="ECO:0008006" key="4">
    <source>
        <dbReference type="Google" id="ProtNLM"/>
    </source>
</evidence>
<gene>
    <name evidence="2" type="ORF">NE663_06630</name>
</gene>
<feature type="transmembrane region" description="Helical" evidence="1">
    <location>
        <begin position="37"/>
        <end position="56"/>
    </location>
</feature>
<protein>
    <recommendedName>
        <fullName evidence="4">Transmembrane protein</fullName>
    </recommendedName>
</protein>
<dbReference type="RefSeq" id="WP_256197826.1">
    <property type="nucleotide sequence ID" value="NZ_CALVCM010000036.1"/>
</dbReference>
<feature type="transmembrane region" description="Helical" evidence="1">
    <location>
        <begin position="68"/>
        <end position="84"/>
    </location>
</feature>
<accession>A0ABT1SL28</accession>
<keyword evidence="1" id="KW-0812">Transmembrane</keyword>
<comment type="caution">
    <text evidence="2">The sequence shown here is derived from an EMBL/GenBank/DDBJ whole genome shotgun (WGS) entry which is preliminary data.</text>
</comment>
<sequence length="122" mass="14318">MENNKTLYLHGVCNKLLLVMQLAFLVAAFMTRETKGFLWGGILSLLLIEWVLEYLTYQGKYGTYFRSGRFWIMAVYLIVMLLVISQDAFLSFLAEHLYLYPLLLLGYIWRTVKLYKETKASL</sequence>
<evidence type="ECO:0000313" key="3">
    <source>
        <dbReference type="Proteomes" id="UP001524435"/>
    </source>
</evidence>
<feature type="transmembrane region" description="Helical" evidence="1">
    <location>
        <begin position="12"/>
        <end position="31"/>
    </location>
</feature>
<feature type="transmembrane region" description="Helical" evidence="1">
    <location>
        <begin position="90"/>
        <end position="109"/>
    </location>
</feature>